<reference evidence="2 3" key="1">
    <citation type="journal article" date="2018" name="Gigascience">
        <title>Genomes of trombidid mites reveal novel predicted allergens and laterally-transferred genes associated with secondary metabolism.</title>
        <authorList>
            <person name="Dong X."/>
            <person name="Chaisiri K."/>
            <person name="Xia D."/>
            <person name="Armstrong S.D."/>
            <person name="Fang Y."/>
            <person name="Donnelly M.J."/>
            <person name="Kadowaki T."/>
            <person name="McGarry J.W."/>
            <person name="Darby A.C."/>
            <person name="Makepeace B.L."/>
        </authorList>
    </citation>
    <scope>NUCLEOTIDE SEQUENCE [LARGE SCALE GENOMIC DNA]</scope>
    <source>
        <strain evidence="2">UoL-UT</strain>
    </source>
</reference>
<dbReference type="InterPro" id="IPR012967">
    <property type="entry name" value="COMT_dimerisation"/>
</dbReference>
<dbReference type="GO" id="GO:0046983">
    <property type="term" value="F:protein dimerization activity"/>
    <property type="evidence" value="ECO:0007669"/>
    <property type="project" value="InterPro"/>
</dbReference>
<evidence type="ECO:0000259" key="1">
    <source>
        <dbReference type="Pfam" id="PF08100"/>
    </source>
</evidence>
<accession>A0A443RVU7</accession>
<evidence type="ECO:0000313" key="2">
    <source>
        <dbReference type="EMBL" id="RWS19189.1"/>
    </source>
</evidence>
<dbReference type="SUPFAM" id="SSF46785">
    <property type="entry name" value="Winged helix' DNA-binding domain"/>
    <property type="match status" value="1"/>
</dbReference>
<dbReference type="Pfam" id="PF08100">
    <property type="entry name" value="Dimerisation"/>
    <property type="match status" value="1"/>
</dbReference>
<keyword evidence="3" id="KW-1185">Reference proteome</keyword>
<dbReference type="Proteomes" id="UP000288716">
    <property type="component" value="Unassembled WGS sequence"/>
</dbReference>
<dbReference type="STRING" id="299467.A0A443RVU7"/>
<dbReference type="AlphaFoldDB" id="A0A443RVU7"/>
<comment type="caution">
    <text evidence="2">The sequence shown here is derived from an EMBL/GenBank/DDBJ whole genome shotgun (WGS) entry which is preliminary data.</text>
</comment>
<dbReference type="VEuPathDB" id="VectorBase:LDEU012851"/>
<dbReference type="InterPro" id="IPR016461">
    <property type="entry name" value="COMT-like"/>
</dbReference>
<sequence length="127" mass="14232">MSEAANNMIELIFGASKARLISCAVKLEIVEHLSKQSMNANELSTLTNTKPELLYRFLRALSSFGVLKENSDEVFTVTELGKTLDSSSENSVRNTVLMEMEYSERVISNLDHTLRTGEVAFDNYYGI</sequence>
<dbReference type="Gene3D" id="1.10.10.10">
    <property type="entry name" value="Winged helix-like DNA-binding domain superfamily/Winged helix DNA-binding domain"/>
    <property type="match status" value="1"/>
</dbReference>
<feature type="non-terminal residue" evidence="2">
    <location>
        <position position="127"/>
    </location>
</feature>
<dbReference type="InterPro" id="IPR036388">
    <property type="entry name" value="WH-like_DNA-bd_sf"/>
</dbReference>
<name>A0A443RVU7_9ACAR</name>
<dbReference type="EMBL" id="NCKV01029128">
    <property type="protein sequence ID" value="RWS19189.1"/>
    <property type="molecule type" value="Genomic_DNA"/>
</dbReference>
<organism evidence="2 3">
    <name type="scientific">Leptotrombidium deliense</name>
    <dbReference type="NCBI Taxonomy" id="299467"/>
    <lineage>
        <taxon>Eukaryota</taxon>
        <taxon>Metazoa</taxon>
        <taxon>Ecdysozoa</taxon>
        <taxon>Arthropoda</taxon>
        <taxon>Chelicerata</taxon>
        <taxon>Arachnida</taxon>
        <taxon>Acari</taxon>
        <taxon>Acariformes</taxon>
        <taxon>Trombidiformes</taxon>
        <taxon>Prostigmata</taxon>
        <taxon>Anystina</taxon>
        <taxon>Parasitengona</taxon>
        <taxon>Trombiculoidea</taxon>
        <taxon>Trombiculidae</taxon>
        <taxon>Leptotrombidium</taxon>
    </lineage>
</organism>
<feature type="domain" description="O-methyltransferase dimerisation" evidence="1">
    <location>
        <begin position="10"/>
        <end position="84"/>
    </location>
</feature>
<dbReference type="InterPro" id="IPR036390">
    <property type="entry name" value="WH_DNA-bd_sf"/>
</dbReference>
<dbReference type="OrthoDB" id="1606438at2759"/>
<gene>
    <name evidence="2" type="ORF">B4U80_14489</name>
</gene>
<protein>
    <recommendedName>
        <fullName evidence="1">O-methyltransferase dimerisation domain-containing protein</fullName>
    </recommendedName>
</protein>
<evidence type="ECO:0000313" key="3">
    <source>
        <dbReference type="Proteomes" id="UP000288716"/>
    </source>
</evidence>
<dbReference type="PROSITE" id="PS51683">
    <property type="entry name" value="SAM_OMT_II"/>
    <property type="match status" value="1"/>
</dbReference>
<proteinExistence type="predicted"/>
<dbReference type="GO" id="GO:0008168">
    <property type="term" value="F:methyltransferase activity"/>
    <property type="evidence" value="ECO:0007669"/>
    <property type="project" value="InterPro"/>
</dbReference>